<evidence type="ECO:0000313" key="2">
    <source>
        <dbReference type="EMBL" id="TRY65405.1"/>
    </source>
</evidence>
<feature type="non-terminal residue" evidence="2">
    <location>
        <position position="257"/>
    </location>
</feature>
<feature type="compositionally biased region" description="Basic and acidic residues" evidence="1">
    <location>
        <begin position="211"/>
        <end position="233"/>
    </location>
</feature>
<keyword evidence="3" id="KW-1185">Reference proteome</keyword>
<comment type="caution">
    <text evidence="2">The sequence shown here is derived from an EMBL/GenBank/DDBJ whole genome shotgun (WGS) entry which is preliminary data.</text>
</comment>
<dbReference type="EMBL" id="SRMA01026921">
    <property type="protein sequence ID" value="TRY65405.1"/>
    <property type="molecule type" value="Genomic_DNA"/>
</dbReference>
<gene>
    <name evidence="2" type="ORF">DNTS_009892</name>
</gene>
<evidence type="ECO:0000313" key="3">
    <source>
        <dbReference type="Proteomes" id="UP000316079"/>
    </source>
</evidence>
<feature type="region of interest" description="Disordered" evidence="1">
    <location>
        <begin position="80"/>
        <end position="101"/>
    </location>
</feature>
<feature type="region of interest" description="Disordered" evidence="1">
    <location>
        <begin position="171"/>
        <end position="257"/>
    </location>
</feature>
<feature type="compositionally biased region" description="Acidic residues" evidence="1">
    <location>
        <begin position="189"/>
        <end position="210"/>
    </location>
</feature>
<reference evidence="2 3" key="1">
    <citation type="journal article" date="2019" name="Sci. Data">
        <title>Hybrid genome assembly and annotation of Danionella translucida.</title>
        <authorList>
            <person name="Kadobianskyi M."/>
            <person name="Schulze L."/>
            <person name="Schuelke M."/>
            <person name="Judkewitz B."/>
        </authorList>
    </citation>
    <scope>NUCLEOTIDE SEQUENCE [LARGE SCALE GENOMIC DNA]</scope>
    <source>
        <strain evidence="2 3">Bolton</strain>
    </source>
</reference>
<dbReference type="Proteomes" id="UP000316079">
    <property type="component" value="Unassembled WGS sequence"/>
</dbReference>
<protein>
    <submittedName>
        <fullName evidence="2">Uncharacterized protein</fullName>
    </submittedName>
</protein>
<name>A0A553NJ02_9TELE</name>
<proteinExistence type="predicted"/>
<evidence type="ECO:0000256" key="1">
    <source>
        <dbReference type="SAM" id="MobiDB-lite"/>
    </source>
</evidence>
<dbReference type="AlphaFoldDB" id="A0A553NJ02"/>
<accession>A0A553NJ02</accession>
<organism evidence="2 3">
    <name type="scientific">Danionella cerebrum</name>
    <dbReference type="NCBI Taxonomy" id="2873325"/>
    <lineage>
        <taxon>Eukaryota</taxon>
        <taxon>Metazoa</taxon>
        <taxon>Chordata</taxon>
        <taxon>Craniata</taxon>
        <taxon>Vertebrata</taxon>
        <taxon>Euteleostomi</taxon>
        <taxon>Actinopterygii</taxon>
        <taxon>Neopterygii</taxon>
        <taxon>Teleostei</taxon>
        <taxon>Ostariophysi</taxon>
        <taxon>Cypriniformes</taxon>
        <taxon>Danionidae</taxon>
        <taxon>Danioninae</taxon>
        <taxon>Danionella</taxon>
    </lineage>
</organism>
<sequence>MMTRSFHERSSNLKISTFSEKCTESPEMDLSLTSESRSEAFLAISQQDLISSPLTRSSSGIQKEASTFLLKSLPLFTTSSSSTEPISKTQHHSPIFNTPKQCPKPALPPFGRFKMAKTPLRSKHVQLHREPEKSGVVSPTVYDSIRSSTQGLNSAQPDGHHSPPASKWLKRRLKSPKTLNISPELSSSDSDEEMMDDDVCVVPSEEDSSDEELRRISKSEEMHRVPCPKKEQHFTIPNLSKSENDVTEASLFKGSSK</sequence>